<dbReference type="RefSeq" id="WP_057657036.1">
    <property type="nucleotide sequence ID" value="NZ_LDJL01000002.1"/>
</dbReference>
<evidence type="ECO:0000259" key="1">
    <source>
        <dbReference type="Pfam" id="PF09834"/>
    </source>
</evidence>
<dbReference type="Pfam" id="PF09834">
    <property type="entry name" value="DUF2061"/>
    <property type="match status" value="1"/>
</dbReference>
<accession>A0A0R0CYK6</accession>
<dbReference type="OrthoDB" id="9133582at2"/>
<feature type="domain" description="DUF2061" evidence="1">
    <location>
        <begin position="1"/>
        <end position="52"/>
    </location>
</feature>
<sequence length="77" mass="8281">MTKTLSFAGLHFSVAFLLGWLFTGSVLVGGALALVEPACNTVVFHFHEKVWKRIEARRAQRAGDQALLPSSPPAMAG</sequence>
<evidence type="ECO:0000313" key="3">
    <source>
        <dbReference type="Proteomes" id="UP000052052"/>
    </source>
</evidence>
<dbReference type="InterPro" id="IPR018638">
    <property type="entry name" value="DUF2061_membrane"/>
</dbReference>
<organism evidence="2 3">
    <name type="scientific">Pseudoxanthomonas dokdonensis</name>
    <dbReference type="NCBI Taxonomy" id="344882"/>
    <lineage>
        <taxon>Bacteria</taxon>
        <taxon>Pseudomonadati</taxon>
        <taxon>Pseudomonadota</taxon>
        <taxon>Gammaproteobacteria</taxon>
        <taxon>Lysobacterales</taxon>
        <taxon>Lysobacteraceae</taxon>
        <taxon>Pseudoxanthomonas</taxon>
    </lineage>
</organism>
<dbReference type="EMBL" id="LDJL01000002">
    <property type="protein sequence ID" value="KRG71650.1"/>
    <property type="molecule type" value="Genomic_DNA"/>
</dbReference>
<proteinExistence type="predicted"/>
<gene>
    <name evidence="2" type="ORF">ABB29_02510</name>
</gene>
<dbReference type="PATRIC" id="fig|344882.3.peg.1709"/>
<evidence type="ECO:0000313" key="2">
    <source>
        <dbReference type="EMBL" id="KRG71650.1"/>
    </source>
</evidence>
<dbReference type="AlphaFoldDB" id="A0A0R0CYK6"/>
<name>A0A0R0CYK6_9GAMM</name>
<comment type="caution">
    <text evidence="2">The sequence shown here is derived from an EMBL/GenBank/DDBJ whole genome shotgun (WGS) entry which is preliminary data.</text>
</comment>
<dbReference type="STRING" id="344882.ABB29_02510"/>
<protein>
    <submittedName>
        <fullName evidence="2">Membrane protein</fullName>
    </submittedName>
</protein>
<reference evidence="2 3" key="1">
    <citation type="submission" date="2015-05" db="EMBL/GenBank/DDBJ databases">
        <title>Genome sequencing and analysis of members of genus Stenotrophomonas.</title>
        <authorList>
            <person name="Patil P.P."/>
            <person name="Midha S."/>
            <person name="Patil P.B."/>
        </authorList>
    </citation>
    <scope>NUCLEOTIDE SEQUENCE [LARGE SCALE GENOMIC DNA]</scope>
    <source>
        <strain evidence="2 3">DSM 21858</strain>
    </source>
</reference>
<keyword evidence="3" id="KW-1185">Reference proteome</keyword>
<dbReference type="Proteomes" id="UP000052052">
    <property type="component" value="Unassembled WGS sequence"/>
</dbReference>